<dbReference type="AlphaFoldDB" id="A0A550CA80"/>
<feature type="region of interest" description="Disordered" evidence="1">
    <location>
        <begin position="34"/>
        <end position="98"/>
    </location>
</feature>
<reference evidence="2 3" key="1">
    <citation type="journal article" date="2019" name="New Phytol.">
        <title>Comparative genomics reveals unique wood-decay strategies and fruiting body development in the Schizophyllaceae.</title>
        <authorList>
            <person name="Almasi E."/>
            <person name="Sahu N."/>
            <person name="Krizsan K."/>
            <person name="Balint B."/>
            <person name="Kovacs G.M."/>
            <person name="Kiss B."/>
            <person name="Cseklye J."/>
            <person name="Drula E."/>
            <person name="Henrissat B."/>
            <person name="Nagy I."/>
            <person name="Chovatia M."/>
            <person name="Adam C."/>
            <person name="LaButti K."/>
            <person name="Lipzen A."/>
            <person name="Riley R."/>
            <person name="Grigoriev I.V."/>
            <person name="Nagy L.G."/>
        </authorList>
    </citation>
    <scope>NUCLEOTIDE SEQUENCE [LARGE SCALE GENOMIC DNA]</scope>
    <source>
        <strain evidence="2 3">NL-1724</strain>
    </source>
</reference>
<dbReference type="EMBL" id="VDMD01000015">
    <property type="protein sequence ID" value="TRM61709.1"/>
    <property type="molecule type" value="Genomic_DNA"/>
</dbReference>
<evidence type="ECO:0000313" key="3">
    <source>
        <dbReference type="Proteomes" id="UP000320762"/>
    </source>
</evidence>
<feature type="compositionally biased region" description="Polar residues" evidence="1">
    <location>
        <begin position="50"/>
        <end position="68"/>
    </location>
</feature>
<dbReference type="Proteomes" id="UP000320762">
    <property type="component" value="Unassembled WGS sequence"/>
</dbReference>
<gene>
    <name evidence="2" type="ORF">BD626DRAFT_71423</name>
</gene>
<sequence length="152" mass="16058">MTSCGFCQSRIPCPYPRRVANCVSSCARPYSLRAGGRTPTGSLRRPFGASSDTCTSTRTHDATSGTTLSAKTSAPSNPSTSAPNTHPATWTTSSNPPLISTPSTCPNYAISTTRPAVMRCSTVPARHQLPAYTTVIVPIARSRACMSSLHPR</sequence>
<evidence type="ECO:0000256" key="1">
    <source>
        <dbReference type="SAM" id="MobiDB-lite"/>
    </source>
</evidence>
<comment type="caution">
    <text evidence="2">The sequence shown here is derived from an EMBL/GenBank/DDBJ whole genome shotgun (WGS) entry which is preliminary data.</text>
</comment>
<organism evidence="2 3">
    <name type="scientific">Schizophyllum amplum</name>
    <dbReference type="NCBI Taxonomy" id="97359"/>
    <lineage>
        <taxon>Eukaryota</taxon>
        <taxon>Fungi</taxon>
        <taxon>Dikarya</taxon>
        <taxon>Basidiomycota</taxon>
        <taxon>Agaricomycotina</taxon>
        <taxon>Agaricomycetes</taxon>
        <taxon>Agaricomycetidae</taxon>
        <taxon>Agaricales</taxon>
        <taxon>Schizophyllaceae</taxon>
        <taxon>Schizophyllum</taxon>
    </lineage>
</organism>
<accession>A0A550CA80</accession>
<feature type="compositionally biased region" description="Low complexity" evidence="1">
    <location>
        <begin position="69"/>
        <end position="85"/>
    </location>
</feature>
<keyword evidence="3" id="KW-1185">Reference proteome</keyword>
<feature type="compositionally biased region" description="Polar residues" evidence="1">
    <location>
        <begin position="86"/>
        <end position="98"/>
    </location>
</feature>
<evidence type="ECO:0000313" key="2">
    <source>
        <dbReference type="EMBL" id="TRM61709.1"/>
    </source>
</evidence>
<proteinExistence type="predicted"/>
<name>A0A550CA80_9AGAR</name>
<protein>
    <submittedName>
        <fullName evidence="2">Uncharacterized protein</fullName>
    </submittedName>
</protein>